<dbReference type="OrthoDB" id="423576at2759"/>
<protein>
    <submittedName>
        <fullName evidence="3">Uncharacterized protein</fullName>
    </submittedName>
</protein>
<feature type="transmembrane region" description="Helical" evidence="2">
    <location>
        <begin position="89"/>
        <end position="109"/>
    </location>
</feature>
<proteinExistence type="predicted"/>
<sequence length="529" mass="57384">MLDNTFSPEQLRSKLAEARAQGAKRVRRITRPTLTAGLLLMASAVVTSSVTSMREGAAPVPGVGSVTISLNTVAAYLIILAVTPLQPRAVSRVAALLSVLVLVPVFYLVNTFVPAHLRNVRADCAAYADPRTRCRVELVLLILRALCVPVNGAASAHLLWRLCRNASVFQRVDAIWVAFSASWFLPGLSAVIAFTTGTYISDLAVQFQSEASGVTMLFFSLLGMSKGVRRRAHGWLASIGGETSAAVTISTMFAGGGLRADEDMLTRTQATLCSVSAAHVTLAAFCSSESADELFDATSPARLGEIDAFISHSWWDDPSERFAAFQAWRAEFKREHKREATVWLDKYCMQSDDAARSLPCLPLYVSGCRNLVLLRGPTLLGRMWCLIELFIFLTMRDSVDEIVVIPFGNAPSLDGVEATPEDASPFDVFTTRADGCFDARRASCTYEADSTFLAAVMDAFPGGIHRFNRELLAALARGEERWEARRSAVRPSIRGARVRPQALAPAHSMAASERGAVARLPQAPSPRPS</sequence>
<evidence type="ECO:0000256" key="2">
    <source>
        <dbReference type="SAM" id="Phobius"/>
    </source>
</evidence>
<gene>
    <name evidence="3" type="ORF">KFE25_003732</name>
</gene>
<keyword evidence="2" id="KW-0812">Transmembrane</keyword>
<evidence type="ECO:0000313" key="4">
    <source>
        <dbReference type="Proteomes" id="UP000751190"/>
    </source>
</evidence>
<feature type="transmembrane region" description="Helical" evidence="2">
    <location>
        <begin position="33"/>
        <end position="51"/>
    </location>
</feature>
<feature type="transmembrane region" description="Helical" evidence="2">
    <location>
        <begin position="138"/>
        <end position="162"/>
    </location>
</feature>
<keyword evidence="2" id="KW-1133">Transmembrane helix</keyword>
<keyword evidence="4" id="KW-1185">Reference proteome</keyword>
<dbReference type="Proteomes" id="UP000751190">
    <property type="component" value="Unassembled WGS sequence"/>
</dbReference>
<reference evidence="3" key="1">
    <citation type="submission" date="2021-05" db="EMBL/GenBank/DDBJ databases">
        <title>The genome of the haptophyte Pavlova lutheri (Diacronema luteri, Pavlovales) - a model for lipid biosynthesis in eukaryotic algae.</title>
        <authorList>
            <person name="Hulatt C.J."/>
            <person name="Posewitz M.C."/>
        </authorList>
    </citation>
    <scope>NUCLEOTIDE SEQUENCE</scope>
    <source>
        <strain evidence="3">NIVA-4/92</strain>
    </source>
</reference>
<feature type="region of interest" description="Disordered" evidence="1">
    <location>
        <begin position="500"/>
        <end position="529"/>
    </location>
</feature>
<keyword evidence="2" id="KW-0472">Membrane</keyword>
<organism evidence="3 4">
    <name type="scientific">Diacronema lutheri</name>
    <name type="common">Unicellular marine alga</name>
    <name type="synonym">Monochrysis lutheri</name>
    <dbReference type="NCBI Taxonomy" id="2081491"/>
    <lineage>
        <taxon>Eukaryota</taxon>
        <taxon>Haptista</taxon>
        <taxon>Haptophyta</taxon>
        <taxon>Pavlovophyceae</taxon>
        <taxon>Pavlovales</taxon>
        <taxon>Pavlovaceae</taxon>
        <taxon>Diacronema</taxon>
    </lineage>
</organism>
<evidence type="ECO:0000313" key="3">
    <source>
        <dbReference type="EMBL" id="KAG8457578.1"/>
    </source>
</evidence>
<name>A0A8J5X1V4_DIALT</name>
<feature type="transmembrane region" description="Helical" evidence="2">
    <location>
        <begin position="63"/>
        <end position="82"/>
    </location>
</feature>
<accession>A0A8J5X1V4</accession>
<feature type="transmembrane region" description="Helical" evidence="2">
    <location>
        <begin position="174"/>
        <end position="197"/>
    </location>
</feature>
<evidence type="ECO:0000256" key="1">
    <source>
        <dbReference type="SAM" id="MobiDB-lite"/>
    </source>
</evidence>
<comment type="caution">
    <text evidence="3">The sequence shown here is derived from an EMBL/GenBank/DDBJ whole genome shotgun (WGS) entry which is preliminary data.</text>
</comment>
<dbReference type="EMBL" id="JAGTXO010000067">
    <property type="protein sequence ID" value="KAG8457578.1"/>
    <property type="molecule type" value="Genomic_DNA"/>
</dbReference>
<dbReference type="AlphaFoldDB" id="A0A8J5X1V4"/>